<sequence length="325" mass="35841">MSPPSLLMGCGGLGPIWSQDPSKLAEDFKRARITGIDCAARYPADNPGGSEKRLGECKLHEEGFAIDTKILIMGNGDGSLSEGKIIESVERSLKMLGVDKLNVLYCHGPDRTTPLEEQASTLDSLYRAGKFSKLGISNFDPEMLSSFLAVCKEKGYVKPSVYQGQYNLLCRTYESTLFPLLHKHNVSFIGFSPLAGGYLTGKLTLANSKDELRGTRFEEREGNIMGMAFRYWYDKPAFHDAIRKMEILCKDHGISLADAAWRWVLYHSALSGEKGDGVVIGPSTVEQLEGYAEGFRAGPLPRELAEELGGVWEGVREEAGKIVRY</sequence>
<feature type="domain" description="NADP-dependent oxidoreductase" evidence="2">
    <location>
        <begin position="21"/>
        <end position="306"/>
    </location>
</feature>
<dbReference type="GO" id="GO:0016491">
    <property type="term" value="F:oxidoreductase activity"/>
    <property type="evidence" value="ECO:0007669"/>
    <property type="project" value="UniProtKB-KW"/>
</dbReference>
<proteinExistence type="predicted"/>
<dbReference type="Pfam" id="PF00248">
    <property type="entry name" value="Aldo_ket_red"/>
    <property type="match status" value="1"/>
</dbReference>
<comment type="caution">
    <text evidence="3">The sequence shown here is derived from an EMBL/GenBank/DDBJ whole genome shotgun (WGS) entry which is preliminary data.</text>
</comment>
<evidence type="ECO:0000259" key="2">
    <source>
        <dbReference type="Pfam" id="PF00248"/>
    </source>
</evidence>
<keyword evidence="4" id="KW-1185">Reference proteome</keyword>
<dbReference type="PANTHER" id="PTHR43364">
    <property type="entry name" value="NADH-SPECIFIC METHYLGLYOXAL REDUCTASE-RELATED"/>
    <property type="match status" value="1"/>
</dbReference>
<protein>
    <submittedName>
        <fullName evidence="3">Aldo/keto reductase</fullName>
    </submittedName>
</protein>
<reference evidence="3" key="1">
    <citation type="journal article" date="2020" name="Stud. Mycol.">
        <title>101 Dothideomycetes genomes: a test case for predicting lifestyles and emergence of pathogens.</title>
        <authorList>
            <person name="Haridas S."/>
            <person name="Albert R."/>
            <person name="Binder M."/>
            <person name="Bloem J."/>
            <person name="Labutti K."/>
            <person name="Salamov A."/>
            <person name="Andreopoulos B."/>
            <person name="Baker S."/>
            <person name="Barry K."/>
            <person name="Bills G."/>
            <person name="Bluhm B."/>
            <person name="Cannon C."/>
            <person name="Castanera R."/>
            <person name="Culley D."/>
            <person name="Daum C."/>
            <person name="Ezra D."/>
            <person name="Gonzalez J."/>
            <person name="Henrissat B."/>
            <person name="Kuo A."/>
            <person name="Liang C."/>
            <person name="Lipzen A."/>
            <person name="Lutzoni F."/>
            <person name="Magnuson J."/>
            <person name="Mondo S."/>
            <person name="Nolan M."/>
            <person name="Ohm R."/>
            <person name="Pangilinan J."/>
            <person name="Park H.-J."/>
            <person name="Ramirez L."/>
            <person name="Alfaro M."/>
            <person name="Sun H."/>
            <person name="Tritt A."/>
            <person name="Yoshinaga Y."/>
            <person name="Zwiers L.-H."/>
            <person name="Turgeon B."/>
            <person name="Goodwin S."/>
            <person name="Spatafora J."/>
            <person name="Crous P."/>
            <person name="Grigoriev I."/>
        </authorList>
    </citation>
    <scope>NUCLEOTIDE SEQUENCE</scope>
    <source>
        <strain evidence="3">ATCC 74209</strain>
    </source>
</reference>
<organism evidence="3 4">
    <name type="scientific">Delitschia confertaspora ATCC 74209</name>
    <dbReference type="NCBI Taxonomy" id="1513339"/>
    <lineage>
        <taxon>Eukaryota</taxon>
        <taxon>Fungi</taxon>
        <taxon>Dikarya</taxon>
        <taxon>Ascomycota</taxon>
        <taxon>Pezizomycotina</taxon>
        <taxon>Dothideomycetes</taxon>
        <taxon>Pleosporomycetidae</taxon>
        <taxon>Pleosporales</taxon>
        <taxon>Delitschiaceae</taxon>
        <taxon>Delitschia</taxon>
    </lineage>
</organism>
<gene>
    <name evidence="3" type="ORF">GQ43DRAFT_143971</name>
</gene>
<evidence type="ECO:0000313" key="3">
    <source>
        <dbReference type="EMBL" id="KAF2198783.1"/>
    </source>
</evidence>
<dbReference type="EMBL" id="ML994118">
    <property type="protein sequence ID" value="KAF2198783.1"/>
    <property type="molecule type" value="Genomic_DNA"/>
</dbReference>
<dbReference type="PANTHER" id="PTHR43364:SF4">
    <property type="entry name" value="NAD(P)-LINKED OXIDOREDUCTASE SUPERFAMILY PROTEIN"/>
    <property type="match status" value="1"/>
</dbReference>
<dbReference type="InterPro" id="IPR023210">
    <property type="entry name" value="NADP_OxRdtase_dom"/>
</dbReference>
<dbReference type="CDD" id="cd19075">
    <property type="entry name" value="AKR_AKR7A1-5"/>
    <property type="match status" value="1"/>
</dbReference>
<dbReference type="AlphaFoldDB" id="A0A9P4JG23"/>
<name>A0A9P4JG23_9PLEO</name>
<keyword evidence="1" id="KW-0560">Oxidoreductase</keyword>
<evidence type="ECO:0000313" key="4">
    <source>
        <dbReference type="Proteomes" id="UP000799536"/>
    </source>
</evidence>
<dbReference type="OrthoDB" id="48988at2759"/>
<dbReference type="Proteomes" id="UP000799536">
    <property type="component" value="Unassembled WGS sequence"/>
</dbReference>
<dbReference type="InterPro" id="IPR036812">
    <property type="entry name" value="NAD(P)_OxRdtase_dom_sf"/>
</dbReference>
<dbReference type="Gene3D" id="3.20.20.100">
    <property type="entry name" value="NADP-dependent oxidoreductase domain"/>
    <property type="match status" value="1"/>
</dbReference>
<dbReference type="InterPro" id="IPR050523">
    <property type="entry name" value="AKR_Detox_Biosynth"/>
</dbReference>
<dbReference type="SUPFAM" id="SSF51430">
    <property type="entry name" value="NAD(P)-linked oxidoreductase"/>
    <property type="match status" value="1"/>
</dbReference>
<evidence type="ECO:0000256" key="1">
    <source>
        <dbReference type="ARBA" id="ARBA00023002"/>
    </source>
</evidence>
<accession>A0A9P4JG23</accession>